<organism evidence="10 11">
    <name type="scientific">Polarella glacialis</name>
    <name type="common">Dinoflagellate</name>
    <dbReference type="NCBI Taxonomy" id="89957"/>
    <lineage>
        <taxon>Eukaryota</taxon>
        <taxon>Sar</taxon>
        <taxon>Alveolata</taxon>
        <taxon>Dinophyceae</taxon>
        <taxon>Suessiales</taxon>
        <taxon>Suessiaceae</taxon>
        <taxon>Polarella</taxon>
    </lineage>
</organism>
<accession>A0A813HCC8</accession>
<keyword evidence="1" id="KW-0547">Nucleotide-binding</keyword>
<dbReference type="InterPro" id="IPR003495">
    <property type="entry name" value="CobW/HypB/UreG_nucleotide-bd"/>
</dbReference>
<dbReference type="InterPro" id="IPR013083">
    <property type="entry name" value="Znf_RING/FYVE/PHD"/>
</dbReference>
<keyword evidence="8" id="KW-1133">Transmembrane helix</keyword>
<evidence type="ECO:0000256" key="3">
    <source>
        <dbReference type="ARBA" id="ARBA00023186"/>
    </source>
</evidence>
<keyword evidence="6" id="KW-0862">Zinc</keyword>
<dbReference type="InterPro" id="IPR051316">
    <property type="entry name" value="Zinc-reg_GTPase_activator"/>
</dbReference>
<dbReference type="Pfam" id="PF02492">
    <property type="entry name" value="cobW"/>
    <property type="match status" value="1"/>
</dbReference>
<protein>
    <recommendedName>
        <fullName evidence="9">RING-type domain-containing protein</fullName>
    </recommendedName>
</protein>
<feature type="transmembrane region" description="Helical" evidence="8">
    <location>
        <begin position="90"/>
        <end position="107"/>
    </location>
</feature>
<feature type="compositionally biased region" description="Basic residues" evidence="7">
    <location>
        <begin position="840"/>
        <end position="851"/>
    </location>
</feature>
<evidence type="ECO:0000256" key="5">
    <source>
        <dbReference type="ARBA" id="ARBA00049117"/>
    </source>
</evidence>
<dbReference type="PANTHER" id="PTHR13748">
    <property type="entry name" value="COBW-RELATED"/>
    <property type="match status" value="1"/>
</dbReference>
<dbReference type="CDD" id="cd03112">
    <property type="entry name" value="CobW-like"/>
    <property type="match status" value="1"/>
</dbReference>
<dbReference type="GO" id="GO:0005737">
    <property type="term" value="C:cytoplasm"/>
    <property type="evidence" value="ECO:0007669"/>
    <property type="project" value="TreeGrafter"/>
</dbReference>
<dbReference type="Gene3D" id="3.30.1220.10">
    <property type="entry name" value="CobW-like, C-terminal domain"/>
    <property type="match status" value="1"/>
</dbReference>
<keyword evidence="6" id="KW-0863">Zinc-finger</keyword>
<keyword evidence="6" id="KW-0479">Metal-binding</keyword>
<evidence type="ECO:0000313" key="10">
    <source>
        <dbReference type="EMBL" id="CAE8635283.1"/>
    </source>
</evidence>
<keyword evidence="11" id="KW-1185">Reference proteome</keyword>
<evidence type="ECO:0000256" key="6">
    <source>
        <dbReference type="PROSITE-ProRule" id="PRU00175"/>
    </source>
</evidence>
<keyword evidence="8" id="KW-0472">Membrane</keyword>
<dbReference type="SMART" id="SM00184">
    <property type="entry name" value="RING"/>
    <property type="match status" value="1"/>
</dbReference>
<reference evidence="10" key="1">
    <citation type="submission" date="2021-02" db="EMBL/GenBank/DDBJ databases">
        <authorList>
            <person name="Dougan E. K."/>
            <person name="Rhodes N."/>
            <person name="Thang M."/>
            <person name="Chan C."/>
        </authorList>
    </citation>
    <scope>NUCLEOTIDE SEQUENCE</scope>
</reference>
<feature type="transmembrane region" description="Helical" evidence="8">
    <location>
        <begin position="141"/>
        <end position="161"/>
    </location>
</feature>
<dbReference type="Gene3D" id="3.30.40.10">
    <property type="entry name" value="Zinc/RING finger domain, C3HC4 (zinc finger)"/>
    <property type="match status" value="1"/>
</dbReference>
<evidence type="ECO:0000256" key="1">
    <source>
        <dbReference type="ARBA" id="ARBA00022741"/>
    </source>
</evidence>
<dbReference type="OrthoDB" id="439844at2759"/>
<dbReference type="InterPro" id="IPR001841">
    <property type="entry name" value="Znf_RING"/>
</dbReference>
<dbReference type="EMBL" id="CAJNNV010031267">
    <property type="protein sequence ID" value="CAE8635283.1"/>
    <property type="molecule type" value="Genomic_DNA"/>
</dbReference>
<comment type="caution">
    <text evidence="10">The sequence shown here is derived from an EMBL/GenBank/DDBJ whole genome shotgun (WGS) entry which is preliminary data.</text>
</comment>
<feature type="region of interest" description="Disordered" evidence="7">
    <location>
        <begin position="833"/>
        <end position="854"/>
    </location>
</feature>
<evidence type="ECO:0000256" key="4">
    <source>
        <dbReference type="ARBA" id="ARBA00034320"/>
    </source>
</evidence>
<sequence>MPMYVMHVDPGRSNRRDRPTREELIAMGMTPAQADHELVRRNELEVIEVSVTRWVMAFGCVICISLPAGIVFFFYLVFSSLMEREQECDVPLLWWCYVAVFNIFYHLNFGGRSIHRQVIRTMCRYQATEQNLEPPPPRVRAYHLLTSIFVFAWHCVGLHWIRISTTCKDTAPHLHRAVSLFASFYIVYTLFTTISTIGLQRMLATLLRRGLLPVAMIGHDRVAPEGTMDLQQTVMFDSEQFGECQQCPTCLEDFTKEQVIKQTVCGHYFHEACLAQWLKLNRTCPLCRRDLAAGLEQGTTETTQEAQTVPPDTIGAPTTSVVPISGEVSLTSPPHSLAADTVLWDAELGLRPATPAAELAEATSQAAASRPVVVSIAEATSPTTAAASSQRQPEAVSRAVVVAPAASAVSEVEASLEVIAGDADAVERRPSESVDDKVLLEVAVVQADTRRGPEERDPRRVEEPLTEPETYNFLLTSAMPDLQGLARHNYTSNSEQLSHKTVFSNLLSALQLRPFSPHANTAIVACRVPGADAFKSRGAAVRRSARKLIAQVHLPSLRRSARMGGAGGFLGSKCASFAFPEDQRIPVTILTGFLGAGKTTLLNRILGGDHGLRLAVIQNEFGEVGVDHLLTEGHFKADEGIHLMNNGCLCCTVRSDLAPIIRRLYESQAEGGKLDGIVVETTGLAVPGPVLQTFLSDSPAELTRLDSVITLVDAVNAGRHLSALRQKPALASSAPAALAASAASAKTASAEGSKGPNEFVEQIAFADLLLLNKCDLVQEEQLVEVEAQIRAINPHAPLIRCKNAEGVPLERLLGVRAFDLERIAMRELWSDSQADDHGHGHSHGHGHGHGHRQLEARHDAAVRSVSLLHEGWLDAQRLERWLGNLLEERGDDIYRFKGVLAVGGPPGSEDPGSRLVCQGVHALFQSEISGTFGAGEPPASRLVFIGKGLNQDELRAGLLECAADS</sequence>
<dbReference type="Pfam" id="PF07683">
    <property type="entry name" value="CobW_C"/>
    <property type="match status" value="1"/>
</dbReference>
<dbReference type="InterPro" id="IPR011629">
    <property type="entry name" value="CobW-like_C"/>
</dbReference>
<feature type="transmembrane region" description="Helical" evidence="8">
    <location>
        <begin position="54"/>
        <end position="78"/>
    </location>
</feature>
<proteinExistence type="inferred from homology"/>
<dbReference type="SUPFAM" id="SSF90002">
    <property type="entry name" value="Hypothetical protein YjiA, C-terminal domain"/>
    <property type="match status" value="1"/>
</dbReference>
<name>A0A813HCC8_POLGL</name>
<comment type="catalytic activity">
    <reaction evidence="5">
        <text>GTP + H2O = GDP + phosphate + H(+)</text>
        <dbReference type="Rhea" id="RHEA:19669"/>
        <dbReference type="ChEBI" id="CHEBI:15377"/>
        <dbReference type="ChEBI" id="CHEBI:15378"/>
        <dbReference type="ChEBI" id="CHEBI:37565"/>
        <dbReference type="ChEBI" id="CHEBI:43474"/>
        <dbReference type="ChEBI" id="CHEBI:58189"/>
    </reaction>
    <physiologicalReaction direction="left-to-right" evidence="5">
        <dbReference type="Rhea" id="RHEA:19670"/>
    </physiologicalReaction>
</comment>
<dbReference type="SUPFAM" id="SSF57850">
    <property type="entry name" value="RING/U-box"/>
    <property type="match status" value="1"/>
</dbReference>
<feature type="region of interest" description="Disordered" evidence="7">
    <location>
        <begin position="298"/>
        <end position="317"/>
    </location>
</feature>
<feature type="compositionally biased region" description="Low complexity" evidence="7">
    <location>
        <begin position="298"/>
        <end position="308"/>
    </location>
</feature>
<feature type="transmembrane region" description="Helical" evidence="8">
    <location>
        <begin position="173"/>
        <end position="191"/>
    </location>
</feature>
<dbReference type="CDD" id="cd16454">
    <property type="entry name" value="RING-H2_PA-TM-RING"/>
    <property type="match status" value="1"/>
</dbReference>
<dbReference type="GO" id="GO:0008270">
    <property type="term" value="F:zinc ion binding"/>
    <property type="evidence" value="ECO:0007669"/>
    <property type="project" value="UniProtKB-KW"/>
</dbReference>
<keyword evidence="3" id="KW-0143">Chaperone</keyword>
<comment type="similarity">
    <text evidence="4">Belongs to the SIMIBI class G3E GTPase family. ZNG1 subfamily.</text>
</comment>
<dbReference type="SUPFAM" id="SSF52540">
    <property type="entry name" value="P-loop containing nucleoside triphosphate hydrolases"/>
    <property type="match status" value="1"/>
</dbReference>
<keyword evidence="8" id="KW-0812">Transmembrane</keyword>
<feature type="domain" description="RING-type" evidence="9">
    <location>
        <begin position="247"/>
        <end position="288"/>
    </location>
</feature>
<evidence type="ECO:0000256" key="2">
    <source>
        <dbReference type="ARBA" id="ARBA00022801"/>
    </source>
</evidence>
<dbReference type="Pfam" id="PF13639">
    <property type="entry name" value="zf-RING_2"/>
    <property type="match status" value="1"/>
</dbReference>
<evidence type="ECO:0000256" key="7">
    <source>
        <dbReference type="SAM" id="MobiDB-lite"/>
    </source>
</evidence>
<dbReference type="Gene3D" id="3.40.50.300">
    <property type="entry name" value="P-loop containing nucleotide triphosphate hydrolases"/>
    <property type="match status" value="1"/>
</dbReference>
<dbReference type="GO" id="GO:0016787">
    <property type="term" value="F:hydrolase activity"/>
    <property type="evidence" value="ECO:0007669"/>
    <property type="project" value="UniProtKB-KW"/>
</dbReference>
<dbReference type="InterPro" id="IPR036627">
    <property type="entry name" value="CobW-likC_sf"/>
</dbReference>
<gene>
    <name evidence="10" type="ORF">PGLA1383_LOCUS50879</name>
</gene>
<dbReference type="InterPro" id="IPR027417">
    <property type="entry name" value="P-loop_NTPase"/>
</dbReference>
<dbReference type="PANTHER" id="PTHR13748:SF62">
    <property type="entry name" value="COBW DOMAIN-CONTAINING PROTEIN"/>
    <property type="match status" value="1"/>
</dbReference>
<dbReference type="PROSITE" id="PS50089">
    <property type="entry name" value="ZF_RING_2"/>
    <property type="match status" value="1"/>
</dbReference>
<dbReference type="SMART" id="SM00833">
    <property type="entry name" value="CobW_C"/>
    <property type="match status" value="1"/>
</dbReference>
<dbReference type="AlphaFoldDB" id="A0A813HCC8"/>
<dbReference type="Proteomes" id="UP000654075">
    <property type="component" value="Unassembled WGS sequence"/>
</dbReference>
<keyword evidence="2" id="KW-0378">Hydrolase</keyword>
<evidence type="ECO:0000313" key="11">
    <source>
        <dbReference type="Proteomes" id="UP000654075"/>
    </source>
</evidence>
<evidence type="ECO:0000259" key="9">
    <source>
        <dbReference type="PROSITE" id="PS50089"/>
    </source>
</evidence>
<dbReference type="GO" id="GO:0000166">
    <property type="term" value="F:nucleotide binding"/>
    <property type="evidence" value="ECO:0007669"/>
    <property type="project" value="UniProtKB-KW"/>
</dbReference>
<evidence type="ECO:0000256" key="8">
    <source>
        <dbReference type="SAM" id="Phobius"/>
    </source>
</evidence>